<evidence type="ECO:0000256" key="5">
    <source>
        <dbReference type="ARBA" id="ARBA00022723"/>
    </source>
</evidence>
<reference evidence="12" key="1">
    <citation type="submission" date="2020-10" db="EMBL/GenBank/DDBJ databases">
        <authorList>
            <person name="Gilroy R."/>
        </authorList>
    </citation>
    <scope>NUCLEOTIDE SEQUENCE</scope>
    <source>
        <strain evidence="12">ChiSxjej2B14-6234</strain>
    </source>
</reference>
<dbReference type="GO" id="GO:0000287">
    <property type="term" value="F:magnesium ion binding"/>
    <property type="evidence" value="ECO:0007669"/>
    <property type="project" value="UniProtKB-UniRule"/>
</dbReference>
<evidence type="ECO:0000256" key="4">
    <source>
        <dbReference type="ARBA" id="ARBA00022679"/>
    </source>
</evidence>
<dbReference type="Gene3D" id="3.40.50.920">
    <property type="match status" value="1"/>
</dbReference>
<evidence type="ECO:0000256" key="8">
    <source>
        <dbReference type="ARBA" id="ARBA00023052"/>
    </source>
</evidence>
<dbReference type="SUPFAM" id="SSF52922">
    <property type="entry name" value="TK C-terminal domain-like"/>
    <property type="match status" value="1"/>
</dbReference>
<comment type="cofactor">
    <cofactor evidence="10">
        <name>thiamine diphosphate</name>
        <dbReference type="ChEBI" id="CHEBI:58937"/>
    </cofactor>
    <text evidence="10">Binds 1 thiamine pyrophosphate per subunit.</text>
</comment>
<keyword evidence="7 10" id="KW-0784">Thiamine biosynthesis</keyword>
<comment type="function">
    <text evidence="10">Catalyzes the acyloin condensation reaction between C atoms 2 and 3 of pyruvate and glyceraldehyde 3-phosphate to yield 1-deoxy-D-xylulose-5-phosphate (DXP).</text>
</comment>
<dbReference type="Proteomes" id="UP000886887">
    <property type="component" value="Unassembled WGS sequence"/>
</dbReference>
<dbReference type="GO" id="GO:0005829">
    <property type="term" value="C:cytosol"/>
    <property type="evidence" value="ECO:0007669"/>
    <property type="project" value="TreeGrafter"/>
</dbReference>
<dbReference type="EMBL" id="DVFJ01000015">
    <property type="protein sequence ID" value="HIQ71585.1"/>
    <property type="molecule type" value="Genomic_DNA"/>
</dbReference>
<dbReference type="PANTHER" id="PTHR43322">
    <property type="entry name" value="1-D-DEOXYXYLULOSE 5-PHOSPHATE SYNTHASE-RELATED"/>
    <property type="match status" value="1"/>
</dbReference>
<dbReference type="GO" id="GO:0016114">
    <property type="term" value="P:terpenoid biosynthetic process"/>
    <property type="evidence" value="ECO:0007669"/>
    <property type="project" value="UniProtKB-UniRule"/>
</dbReference>
<evidence type="ECO:0000256" key="7">
    <source>
        <dbReference type="ARBA" id="ARBA00022977"/>
    </source>
</evidence>
<dbReference type="NCBIfam" id="TIGR00204">
    <property type="entry name" value="dxs"/>
    <property type="match status" value="1"/>
</dbReference>
<feature type="domain" description="Transketolase-like pyrimidine-binding" evidence="11">
    <location>
        <begin position="322"/>
        <end position="485"/>
    </location>
</feature>
<dbReference type="GO" id="GO:0030976">
    <property type="term" value="F:thiamine pyrophosphate binding"/>
    <property type="evidence" value="ECO:0007669"/>
    <property type="project" value="UniProtKB-UniRule"/>
</dbReference>
<feature type="binding site" evidence="10">
    <location>
        <position position="292"/>
    </location>
    <ligand>
        <name>thiamine diphosphate</name>
        <dbReference type="ChEBI" id="CHEBI:58937"/>
    </ligand>
</feature>
<comment type="catalytic activity">
    <reaction evidence="10">
        <text>D-glyceraldehyde 3-phosphate + pyruvate + H(+) = 1-deoxy-D-xylulose 5-phosphate + CO2</text>
        <dbReference type="Rhea" id="RHEA:12605"/>
        <dbReference type="ChEBI" id="CHEBI:15361"/>
        <dbReference type="ChEBI" id="CHEBI:15378"/>
        <dbReference type="ChEBI" id="CHEBI:16526"/>
        <dbReference type="ChEBI" id="CHEBI:57792"/>
        <dbReference type="ChEBI" id="CHEBI:59776"/>
        <dbReference type="EC" id="2.2.1.7"/>
    </reaction>
</comment>
<evidence type="ECO:0000259" key="11">
    <source>
        <dbReference type="SMART" id="SM00861"/>
    </source>
</evidence>
<gene>
    <name evidence="10" type="primary">dxs</name>
    <name evidence="12" type="ORF">IAB73_05180</name>
</gene>
<dbReference type="Pfam" id="PF13292">
    <property type="entry name" value="DXP_synthase_N"/>
    <property type="match status" value="1"/>
</dbReference>
<feature type="binding site" evidence="10">
    <location>
        <position position="373"/>
    </location>
    <ligand>
        <name>thiamine diphosphate</name>
        <dbReference type="ChEBI" id="CHEBI:58937"/>
    </ligand>
</feature>
<dbReference type="HAMAP" id="MF_00315">
    <property type="entry name" value="DXP_synth"/>
    <property type="match status" value="1"/>
</dbReference>
<dbReference type="InterPro" id="IPR029061">
    <property type="entry name" value="THDP-binding"/>
</dbReference>
<keyword evidence="8 10" id="KW-0786">Thiamine pyrophosphate</keyword>
<dbReference type="EC" id="2.2.1.7" evidence="10"/>
<comment type="similarity">
    <text evidence="2 10">Belongs to the transketolase family. DXPS subfamily.</text>
</comment>
<dbReference type="GO" id="GO:0008661">
    <property type="term" value="F:1-deoxy-D-xylulose-5-phosphate synthase activity"/>
    <property type="evidence" value="ECO:0007669"/>
    <property type="project" value="UniProtKB-UniRule"/>
</dbReference>
<evidence type="ECO:0000256" key="2">
    <source>
        <dbReference type="ARBA" id="ARBA00011081"/>
    </source>
</evidence>
<dbReference type="Pfam" id="PF02780">
    <property type="entry name" value="Transketolase_C"/>
    <property type="match status" value="1"/>
</dbReference>
<feature type="binding site" evidence="10">
    <location>
        <position position="145"/>
    </location>
    <ligand>
        <name>Mg(2+)</name>
        <dbReference type="ChEBI" id="CHEBI:18420"/>
    </ligand>
</feature>
<dbReference type="GO" id="GO:0019288">
    <property type="term" value="P:isopentenyl diphosphate biosynthetic process, methylerythritol 4-phosphate pathway"/>
    <property type="evidence" value="ECO:0007669"/>
    <property type="project" value="TreeGrafter"/>
</dbReference>
<dbReference type="GO" id="GO:0009228">
    <property type="term" value="P:thiamine biosynthetic process"/>
    <property type="evidence" value="ECO:0007669"/>
    <property type="project" value="UniProtKB-UniRule"/>
</dbReference>
<dbReference type="InterPro" id="IPR005477">
    <property type="entry name" value="Dxylulose-5-P_synthase"/>
</dbReference>
<dbReference type="PROSITE" id="PS00801">
    <property type="entry name" value="TRANSKETOLASE_1"/>
    <property type="match status" value="1"/>
</dbReference>
<keyword evidence="6 10" id="KW-0460">Magnesium</keyword>
<feature type="binding site" evidence="10">
    <location>
        <position position="180"/>
    </location>
    <ligand>
        <name>thiamine diphosphate</name>
        <dbReference type="ChEBI" id="CHEBI:58937"/>
    </ligand>
</feature>
<dbReference type="SUPFAM" id="SSF52518">
    <property type="entry name" value="Thiamin diphosphate-binding fold (THDP-binding)"/>
    <property type="match status" value="2"/>
</dbReference>
<reference evidence="12" key="2">
    <citation type="journal article" date="2021" name="PeerJ">
        <title>Extensive microbial diversity within the chicken gut microbiome revealed by metagenomics and culture.</title>
        <authorList>
            <person name="Gilroy R."/>
            <person name="Ravi A."/>
            <person name="Getino M."/>
            <person name="Pursley I."/>
            <person name="Horton D.L."/>
            <person name="Alikhan N.F."/>
            <person name="Baker D."/>
            <person name="Gharbi K."/>
            <person name="Hall N."/>
            <person name="Watson M."/>
            <person name="Adriaenssens E.M."/>
            <person name="Foster-Nyarko E."/>
            <person name="Jarju S."/>
            <person name="Secka A."/>
            <person name="Antonio M."/>
            <person name="Oren A."/>
            <person name="Chaudhuri R.R."/>
            <person name="La Ragione R."/>
            <person name="Hildebrand F."/>
            <person name="Pallen M.J."/>
        </authorList>
    </citation>
    <scope>NUCLEOTIDE SEQUENCE</scope>
    <source>
        <strain evidence="12">ChiSxjej2B14-6234</strain>
    </source>
</reference>
<evidence type="ECO:0000256" key="3">
    <source>
        <dbReference type="ARBA" id="ARBA00011738"/>
    </source>
</evidence>
<comment type="caution">
    <text evidence="12">The sequence shown here is derived from an EMBL/GenBank/DDBJ whole genome shotgun (WGS) entry which is preliminary data.</text>
</comment>
<name>A0A9D1CQE5_9FIRM</name>
<feature type="binding site" evidence="10">
    <location>
        <begin position="146"/>
        <end position="147"/>
    </location>
    <ligand>
        <name>thiamine diphosphate</name>
        <dbReference type="ChEBI" id="CHEBI:58937"/>
    </ligand>
</feature>
<organism evidence="12 13">
    <name type="scientific">Candidatus Onthenecus intestinigallinarum</name>
    <dbReference type="NCBI Taxonomy" id="2840875"/>
    <lineage>
        <taxon>Bacteria</taxon>
        <taxon>Bacillati</taxon>
        <taxon>Bacillota</taxon>
        <taxon>Clostridia</taxon>
        <taxon>Eubacteriales</taxon>
        <taxon>Candidatus Onthenecus</taxon>
    </lineage>
</organism>
<dbReference type="InterPro" id="IPR033248">
    <property type="entry name" value="Transketolase_C"/>
</dbReference>
<dbReference type="InterPro" id="IPR005475">
    <property type="entry name" value="Transketolase-like_Pyr-bd"/>
</dbReference>
<feature type="binding site" evidence="10">
    <location>
        <position position="180"/>
    </location>
    <ligand>
        <name>Mg(2+)</name>
        <dbReference type="ChEBI" id="CHEBI:18420"/>
    </ligand>
</feature>
<dbReference type="PANTHER" id="PTHR43322:SF5">
    <property type="entry name" value="1-DEOXY-D-XYLULOSE-5-PHOSPHATE SYNTHASE, CHLOROPLASTIC"/>
    <property type="match status" value="1"/>
</dbReference>
<feature type="binding site" evidence="10">
    <location>
        <begin position="114"/>
        <end position="116"/>
    </location>
    <ligand>
        <name>thiamine diphosphate</name>
        <dbReference type="ChEBI" id="CHEBI:58937"/>
    </ligand>
</feature>
<sequence>MEILSKIRGPQDLKRLSTPELEQLAGELRQEIIDTVSETGGHLASNLGIVDLTVALHRVFDSGRDKLIFDVGHQTYAHKLLTGRLDAFHTLRTYGGLSGFPSRAESEHDVFDTGHSATAISSALGLARARDIAGEDYHVVAVVGDGALTGGMCYEAMNDAGNFNEENGRATRLIVVLNDNEMSISRNVGAMANHLTKLRSSASWRGTKKAVKRGIERIPFIGLRAAARLETMKNAVKHFWVHGEFFESLGFRYLGPIDGHDIAMMEHVLAQAKKVTDTPILIHVITCKGRGYERAERKPEKYHGIAPFFLEDGAQKKQPALPGTGVVIGDTLTQMADANARIVAITAAMTSGTGLLPFVNRHKERFFDVGIAEEHAVTMAAGLARGGMRPYFAVYSTFLQRAYDQILHDICLQELPVCLLVDHAGLVGSDGKTHHGVFDLAMFASMPHMQVWEASGNAELAQMLQKSVACDGPLAIRYVKEGIDLSDLCEAQPFRPGMWQWLREGGQAVLIAHGRMVRHALLAAGLLHDAGIEAAVVNASTLKPLDKESVRRAFSGGRAVFVIEENVSAGGLGQAVAMMCMEEGLPSPRGCLTVGDRFVPHGSVDELLALCGLMPEQIAKSVRARL</sequence>
<dbReference type="CDD" id="cd07033">
    <property type="entry name" value="TPP_PYR_DXS_TK_like"/>
    <property type="match status" value="1"/>
</dbReference>
<comment type="pathway">
    <text evidence="1 10">Metabolic intermediate biosynthesis; 1-deoxy-D-xylulose 5-phosphate biosynthesis; 1-deoxy-D-xylulose 5-phosphate from D-glyceraldehyde 3-phosphate and pyruvate: step 1/1.</text>
</comment>
<evidence type="ECO:0000256" key="10">
    <source>
        <dbReference type="HAMAP-Rule" id="MF_00315"/>
    </source>
</evidence>
<comment type="cofactor">
    <cofactor evidence="10">
        <name>Mg(2+)</name>
        <dbReference type="ChEBI" id="CHEBI:18420"/>
    </cofactor>
    <text evidence="10">Binds 1 Mg(2+) ion per subunit.</text>
</comment>
<keyword evidence="4 10" id="KW-0808">Transferase</keyword>
<dbReference type="Gene3D" id="3.40.50.970">
    <property type="match status" value="2"/>
</dbReference>
<dbReference type="Pfam" id="PF02779">
    <property type="entry name" value="Transket_pyr"/>
    <property type="match status" value="1"/>
</dbReference>
<dbReference type="NCBIfam" id="NF003933">
    <property type="entry name" value="PRK05444.2-2"/>
    <property type="match status" value="1"/>
</dbReference>
<evidence type="ECO:0000313" key="13">
    <source>
        <dbReference type="Proteomes" id="UP000886887"/>
    </source>
</evidence>
<evidence type="ECO:0000256" key="9">
    <source>
        <dbReference type="ARBA" id="ARBA00023229"/>
    </source>
</evidence>
<dbReference type="InterPro" id="IPR009014">
    <property type="entry name" value="Transketo_C/PFOR_II"/>
</dbReference>
<evidence type="ECO:0000256" key="6">
    <source>
        <dbReference type="ARBA" id="ARBA00022842"/>
    </source>
</evidence>
<keyword evidence="5 10" id="KW-0479">Metal-binding</keyword>
<dbReference type="InterPro" id="IPR049557">
    <property type="entry name" value="Transketolase_CS"/>
</dbReference>
<accession>A0A9D1CQE5</accession>
<dbReference type="SMART" id="SM00861">
    <property type="entry name" value="Transket_pyr"/>
    <property type="match status" value="1"/>
</dbReference>
<comment type="subunit">
    <text evidence="3 10">Homodimer.</text>
</comment>
<feature type="binding site" evidence="10">
    <location>
        <position position="73"/>
    </location>
    <ligand>
        <name>thiamine diphosphate</name>
        <dbReference type="ChEBI" id="CHEBI:58937"/>
    </ligand>
</feature>
<evidence type="ECO:0000256" key="1">
    <source>
        <dbReference type="ARBA" id="ARBA00004980"/>
    </source>
</evidence>
<dbReference type="CDD" id="cd02007">
    <property type="entry name" value="TPP_DXS"/>
    <property type="match status" value="1"/>
</dbReference>
<dbReference type="AlphaFoldDB" id="A0A9D1CQE5"/>
<protein>
    <recommendedName>
        <fullName evidence="10">1-deoxy-D-xylulose-5-phosphate synthase</fullName>
        <ecNumber evidence="10">2.2.1.7</ecNumber>
    </recommendedName>
    <alternativeName>
        <fullName evidence="10">1-deoxyxylulose-5-phosphate synthase</fullName>
        <shortName evidence="10">DXP synthase</shortName>
        <shortName evidence="10">DXPS</shortName>
    </alternativeName>
</protein>
<keyword evidence="9 10" id="KW-0414">Isoprene biosynthesis</keyword>
<evidence type="ECO:0000313" key="12">
    <source>
        <dbReference type="EMBL" id="HIQ71585.1"/>
    </source>
</evidence>
<proteinExistence type="inferred from homology"/>